<dbReference type="RefSeq" id="WP_115332817.1">
    <property type="nucleotide sequence ID" value="NZ_CAAAHP010000005.1"/>
</dbReference>
<evidence type="ECO:0000256" key="1">
    <source>
        <dbReference type="SAM" id="SignalP"/>
    </source>
</evidence>
<organism evidence="2 3">
    <name type="scientific">Legionella busanensis</name>
    <dbReference type="NCBI Taxonomy" id="190655"/>
    <lineage>
        <taxon>Bacteria</taxon>
        <taxon>Pseudomonadati</taxon>
        <taxon>Pseudomonadota</taxon>
        <taxon>Gammaproteobacteria</taxon>
        <taxon>Legionellales</taxon>
        <taxon>Legionellaceae</taxon>
        <taxon>Legionella</taxon>
    </lineage>
</organism>
<dbReference type="AlphaFoldDB" id="A0A378KAR9"/>
<reference evidence="2 3" key="1">
    <citation type="submission" date="2018-06" db="EMBL/GenBank/DDBJ databases">
        <authorList>
            <consortium name="Pathogen Informatics"/>
            <person name="Doyle S."/>
        </authorList>
    </citation>
    <scope>NUCLEOTIDE SEQUENCE [LARGE SCALE GENOMIC DNA]</scope>
    <source>
        <strain evidence="2 3">NCTC13316</strain>
    </source>
</reference>
<name>A0A378KAR9_9GAMM</name>
<proteinExistence type="predicted"/>
<evidence type="ECO:0000313" key="2">
    <source>
        <dbReference type="EMBL" id="STX81430.1"/>
    </source>
</evidence>
<feature type="chain" id="PRO_5016945358" evidence="1">
    <location>
        <begin position="21"/>
        <end position="182"/>
    </location>
</feature>
<dbReference type="EMBL" id="UGOD01000004">
    <property type="protein sequence ID" value="STX81430.1"/>
    <property type="molecule type" value="Genomic_DNA"/>
</dbReference>
<feature type="signal peptide" evidence="1">
    <location>
        <begin position="1"/>
        <end position="20"/>
    </location>
</feature>
<sequence length="182" mass="20332">MKKQLLLINLGLTVVTSSFASLPFTSNFFIDKLNQSKASVQKIMKSHDGYADFSGHWVGTCDNEPEEELTMVIKQSSDSSSIEIDNKKILIDAISTEAVNQNFETEGNIAHYRWNEDGQSILGTLLQYSKTGNMSQGDMKSYVGKFSLSKDNEKLVINFTFSVFTDGILNNNITSRCVYNKS</sequence>
<keyword evidence="1" id="KW-0732">Signal</keyword>
<gene>
    <name evidence="2" type="ORF">NCTC13316_03301</name>
</gene>
<evidence type="ECO:0000313" key="3">
    <source>
        <dbReference type="Proteomes" id="UP000254794"/>
    </source>
</evidence>
<dbReference type="Proteomes" id="UP000254794">
    <property type="component" value="Unassembled WGS sequence"/>
</dbReference>
<accession>A0A378KAR9</accession>
<dbReference type="OrthoDB" id="5643761at2"/>
<protein>
    <submittedName>
        <fullName evidence="2">Uncharacterized protein</fullName>
    </submittedName>
</protein>
<keyword evidence="3" id="KW-1185">Reference proteome</keyword>